<dbReference type="HOGENOM" id="CLU_1255656_0_0_1"/>
<dbReference type="RefSeq" id="XP_045288316.1">
    <property type="nucleotide sequence ID" value="XM_045430173.1"/>
</dbReference>
<dbReference type="AlphaFoldDB" id="C0NIZ4"/>
<organism evidence="1 2">
    <name type="scientific">Ajellomyces capsulatus (strain G186AR / H82 / ATCC MYA-2454 / RMSCC 2432)</name>
    <name type="common">Darling's disease fungus</name>
    <name type="synonym">Histoplasma capsulatum</name>
    <dbReference type="NCBI Taxonomy" id="447093"/>
    <lineage>
        <taxon>Eukaryota</taxon>
        <taxon>Fungi</taxon>
        <taxon>Dikarya</taxon>
        <taxon>Ascomycota</taxon>
        <taxon>Pezizomycotina</taxon>
        <taxon>Eurotiomycetes</taxon>
        <taxon>Eurotiomycetidae</taxon>
        <taxon>Onygenales</taxon>
        <taxon>Ajellomycetaceae</taxon>
        <taxon>Histoplasma</taxon>
    </lineage>
</organism>
<dbReference type="Proteomes" id="UP000001631">
    <property type="component" value="Unassembled WGS sequence"/>
</dbReference>
<protein>
    <submittedName>
        <fullName evidence="1">Uncharacterized protein</fullName>
    </submittedName>
</protein>
<name>C0NIZ4_AJECG</name>
<dbReference type="GeneID" id="69036140"/>
<proteinExistence type="predicted"/>
<accession>C0NIZ4</accession>
<dbReference type="InParanoid" id="C0NIZ4"/>
<evidence type="ECO:0000313" key="1">
    <source>
        <dbReference type="EMBL" id="EEH07835.1"/>
    </source>
</evidence>
<keyword evidence="2" id="KW-1185">Reference proteome</keyword>
<evidence type="ECO:0000313" key="2">
    <source>
        <dbReference type="Proteomes" id="UP000001631"/>
    </source>
</evidence>
<reference evidence="1" key="1">
    <citation type="submission" date="2009-02" db="EMBL/GenBank/DDBJ databases">
        <title>The Genome Sequence of Ajellomyces capsulatus strain G186AR.</title>
        <authorList>
            <consortium name="The Broad Institute Genome Sequencing Platform"/>
            <person name="Champion M."/>
            <person name="Cuomo C."/>
            <person name="Ma L.-J."/>
            <person name="Henn M.R."/>
            <person name="Sil A."/>
            <person name="Goldman B."/>
            <person name="Young S.K."/>
            <person name="Kodira C.D."/>
            <person name="Zeng Q."/>
            <person name="Koehrsen M."/>
            <person name="Alvarado L."/>
            <person name="Berlin A."/>
            <person name="Borenstein D."/>
            <person name="Chen Z."/>
            <person name="Engels R."/>
            <person name="Freedman E."/>
            <person name="Gellesch M."/>
            <person name="Goldberg J."/>
            <person name="Griggs A."/>
            <person name="Gujja S."/>
            <person name="Heiman D."/>
            <person name="Hepburn T."/>
            <person name="Howarth C."/>
            <person name="Jen D."/>
            <person name="Larson L."/>
            <person name="Lewis B."/>
            <person name="Mehta T."/>
            <person name="Park D."/>
            <person name="Pearson M."/>
            <person name="Roberts A."/>
            <person name="Saif S."/>
            <person name="Shea T."/>
            <person name="Shenoy N."/>
            <person name="Sisk P."/>
            <person name="Stolte C."/>
            <person name="Sykes S."/>
            <person name="Walk T."/>
            <person name="White J."/>
            <person name="Yandava C."/>
            <person name="Klein B."/>
            <person name="McEwen J.G."/>
            <person name="Puccia R."/>
            <person name="Goldman G.H."/>
            <person name="Felipe M.S."/>
            <person name="Nino-Vega G."/>
            <person name="San-Blas G."/>
            <person name="Taylor J."/>
            <person name="Mendoza L."/>
            <person name="Galagan J."/>
            <person name="Nusbaum C."/>
            <person name="Birren B."/>
        </authorList>
    </citation>
    <scope>NUCLEOTIDE SEQUENCE</scope>
    <source>
        <strain evidence="1">G186AR</strain>
    </source>
</reference>
<dbReference type="EMBL" id="GG663366">
    <property type="protein sequence ID" value="EEH07835.1"/>
    <property type="molecule type" value="Genomic_DNA"/>
</dbReference>
<gene>
    <name evidence="1" type="ORF">HCBG_03124</name>
</gene>
<sequence>MRKSEVLKSCHCGLFELEWPWWRSYLPDAIYLRNPATNVEEGLWEARTIKVCLLLPHGLSMLRTSSKRRVRHWSRTIWHGLVSEPSIRIRICGDERKGPQPTEFTRRNKIPKVAAIECESSHVEWRWQVACMAINSLQSLSMRKLEFNRQPPLLALFQDFVCGEGRREQTILQASAGPTTIVHRNKSILVVRIRVSAAAGAPSAVGEAVQSIPIETRRPG</sequence>